<protein>
    <recommendedName>
        <fullName evidence="4">Alanine racemase</fullName>
        <ecNumber evidence="4">5.1.1.1</ecNumber>
    </recommendedName>
</protein>
<dbReference type="PANTHER" id="PTHR30511">
    <property type="entry name" value="ALANINE RACEMASE"/>
    <property type="match status" value="1"/>
</dbReference>
<dbReference type="EMBL" id="JAGDQJ010000041">
    <property type="protein sequence ID" value="MBO1628316.1"/>
    <property type="molecule type" value="Genomic_DNA"/>
</dbReference>
<dbReference type="InterPro" id="IPR029066">
    <property type="entry name" value="PLP-binding_barrel"/>
</dbReference>
<dbReference type="InterPro" id="IPR001608">
    <property type="entry name" value="Ala_racemase_N"/>
</dbReference>
<comment type="cofactor">
    <cofactor evidence="1 4">
        <name>pyridoxal 5'-phosphate</name>
        <dbReference type="ChEBI" id="CHEBI:597326"/>
    </cofactor>
</comment>
<dbReference type="InterPro" id="IPR011079">
    <property type="entry name" value="Ala_racemase_C"/>
</dbReference>
<comment type="catalytic activity">
    <reaction evidence="4">
        <text>L-alanine = D-alanine</text>
        <dbReference type="Rhea" id="RHEA:20249"/>
        <dbReference type="ChEBI" id="CHEBI:57416"/>
        <dbReference type="ChEBI" id="CHEBI:57972"/>
        <dbReference type="EC" id="5.1.1.1"/>
    </reaction>
</comment>
<evidence type="ECO:0000313" key="6">
    <source>
        <dbReference type="EMBL" id="MBO1628316.1"/>
    </source>
</evidence>
<reference evidence="6 7" key="1">
    <citation type="submission" date="2021-03" db="EMBL/GenBank/DDBJ databases">
        <title>Identification of novel Bacillus strains.</title>
        <authorList>
            <person name="Xiao Z."/>
            <person name="Li Y."/>
            <person name="Shen J."/>
        </authorList>
    </citation>
    <scope>NUCLEOTIDE SEQUENCE [LARGE SCALE GENOMIC DNA]</scope>
    <source>
        <strain evidence="6 7">SY8</strain>
    </source>
</reference>
<comment type="similarity">
    <text evidence="4">Belongs to the alanine racemase family.</text>
</comment>
<gene>
    <name evidence="6" type="primary">alr</name>
    <name evidence="6" type="ORF">J4P90_24550</name>
</gene>
<feature type="binding site" evidence="4">
    <location>
        <position position="315"/>
    </location>
    <ligand>
        <name>substrate</name>
    </ligand>
</feature>
<comment type="pathway">
    <text evidence="4">Amino-acid biosynthesis; D-alanine biosynthesis; D-alanine from L-alanine: step 1/1.</text>
</comment>
<dbReference type="HAMAP" id="MF_01201">
    <property type="entry name" value="Ala_racemase"/>
    <property type="match status" value="1"/>
</dbReference>
<organism evidence="6 7">
    <name type="scientific">Bacillus arachidis</name>
    <dbReference type="NCBI Taxonomy" id="2819290"/>
    <lineage>
        <taxon>Bacteria</taxon>
        <taxon>Bacillati</taxon>
        <taxon>Bacillota</taxon>
        <taxon>Bacilli</taxon>
        <taxon>Bacillales</taxon>
        <taxon>Bacillaceae</taxon>
        <taxon>Bacillus</taxon>
    </lineage>
</organism>
<dbReference type="GO" id="GO:0008784">
    <property type="term" value="F:alanine racemase activity"/>
    <property type="evidence" value="ECO:0007669"/>
    <property type="project" value="UniProtKB-EC"/>
</dbReference>
<dbReference type="CDD" id="cd00430">
    <property type="entry name" value="PLPDE_III_AR"/>
    <property type="match status" value="1"/>
</dbReference>
<feature type="binding site" evidence="4">
    <location>
        <position position="137"/>
    </location>
    <ligand>
        <name>substrate</name>
    </ligand>
</feature>
<dbReference type="PROSITE" id="PS00395">
    <property type="entry name" value="ALANINE_RACEMASE"/>
    <property type="match status" value="1"/>
</dbReference>
<keyword evidence="3 4" id="KW-0413">Isomerase</keyword>
<feature type="modified residue" description="N6-(pyridoxal phosphate)lysine" evidence="4">
    <location>
        <position position="39"/>
    </location>
</feature>
<dbReference type="SUPFAM" id="SSF51419">
    <property type="entry name" value="PLP-binding barrel"/>
    <property type="match status" value="1"/>
</dbReference>
<dbReference type="RefSeq" id="WP_208019365.1">
    <property type="nucleotide sequence ID" value="NZ_JAGDQJ010000041.1"/>
</dbReference>
<dbReference type="InterPro" id="IPR000821">
    <property type="entry name" value="Ala_racemase"/>
</dbReference>
<dbReference type="EC" id="5.1.1.1" evidence="4"/>
<dbReference type="PRINTS" id="PR00992">
    <property type="entry name" value="ALARACEMASE"/>
</dbReference>
<keyword evidence="2 4" id="KW-0663">Pyridoxal phosphate</keyword>
<dbReference type="Pfam" id="PF01168">
    <property type="entry name" value="Ala_racemase_N"/>
    <property type="match status" value="1"/>
</dbReference>
<dbReference type="SMART" id="SM01005">
    <property type="entry name" value="Ala_racemase_C"/>
    <property type="match status" value="1"/>
</dbReference>
<keyword evidence="7" id="KW-1185">Reference proteome</keyword>
<evidence type="ECO:0000313" key="7">
    <source>
        <dbReference type="Proteomes" id="UP000677611"/>
    </source>
</evidence>
<dbReference type="Pfam" id="PF00842">
    <property type="entry name" value="Ala_racemase_C"/>
    <property type="match status" value="1"/>
</dbReference>
<evidence type="ECO:0000256" key="2">
    <source>
        <dbReference type="ARBA" id="ARBA00022898"/>
    </source>
</evidence>
<dbReference type="Gene3D" id="3.20.20.10">
    <property type="entry name" value="Alanine racemase"/>
    <property type="match status" value="1"/>
</dbReference>
<dbReference type="NCBIfam" id="TIGR00492">
    <property type="entry name" value="alr"/>
    <property type="match status" value="1"/>
</dbReference>
<dbReference type="InterPro" id="IPR020622">
    <property type="entry name" value="Ala_racemase_pyridoxalP-BS"/>
</dbReference>
<dbReference type="SUPFAM" id="SSF50621">
    <property type="entry name" value="Alanine racemase C-terminal domain-like"/>
    <property type="match status" value="1"/>
</dbReference>
<feature type="domain" description="Alanine racemase C-terminal" evidence="5">
    <location>
        <begin position="246"/>
        <end position="371"/>
    </location>
</feature>
<dbReference type="InterPro" id="IPR009006">
    <property type="entry name" value="Ala_racemase/Decarboxylase_C"/>
</dbReference>
<name>A0ABS3P557_9BACI</name>
<proteinExistence type="inferred from homology"/>
<feature type="active site" description="Proton acceptor; specific for L-alanine" evidence="4">
    <location>
        <position position="267"/>
    </location>
</feature>
<comment type="function">
    <text evidence="4">Catalyzes the interconversion of L-alanine and D-alanine. May also act on other amino acids.</text>
</comment>
<evidence type="ECO:0000256" key="1">
    <source>
        <dbReference type="ARBA" id="ARBA00001933"/>
    </source>
</evidence>
<evidence type="ECO:0000259" key="5">
    <source>
        <dbReference type="SMART" id="SM01005"/>
    </source>
</evidence>
<sequence>MSDTTYATWAEIHLDSLAHNYQWFRKNISSSTKIFAVVKANAYGHGLVPIANCLMKEGVDGFTVVFPYEGIELRRKGIDLPIIILSPFFSEQAKEIVRWNLTPSITHKKQLLDLAKWTKLFNVNIKVHIKVDTGLARSGSRNRNELLELLKMANELPGIEIEGVFTHFASADHPNALYLKEENERFLKMIHNITDHYDIPLVHAAATAATIRSIDTHFDMVRIGLGLYGYDPLPDYLERNCPLRPVMTLNTRIAYLKWIEEGESIGYNRKYTADKPMHIATVPIGYADGMNRRIANRYSFHVDDQCCKIRGNLCMDQIMIDVTKVENVGIGQKVTVMGRDQLTARSLAECLDTAIDEVLCSISTRVPRLYLKQEEFLLTL</sequence>
<accession>A0ABS3P557</accession>
<dbReference type="PANTHER" id="PTHR30511:SF0">
    <property type="entry name" value="ALANINE RACEMASE, CATABOLIC-RELATED"/>
    <property type="match status" value="1"/>
</dbReference>
<comment type="caution">
    <text evidence="6">The sequence shown here is derived from an EMBL/GenBank/DDBJ whole genome shotgun (WGS) entry which is preliminary data.</text>
</comment>
<dbReference type="Gene3D" id="2.40.37.10">
    <property type="entry name" value="Lyase, Ornithine Decarboxylase, Chain A, domain 1"/>
    <property type="match status" value="1"/>
</dbReference>
<feature type="active site" description="Proton acceptor; specific for D-alanine" evidence="4">
    <location>
        <position position="39"/>
    </location>
</feature>
<evidence type="ECO:0000256" key="4">
    <source>
        <dbReference type="HAMAP-Rule" id="MF_01201"/>
    </source>
</evidence>
<dbReference type="Proteomes" id="UP000677611">
    <property type="component" value="Unassembled WGS sequence"/>
</dbReference>
<evidence type="ECO:0000256" key="3">
    <source>
        <dbReference type="ARBA" id="ARBA00023235"/>
    </source>
</evidence>